<gene>
    <name evidence="2" type="ordered locus">Ilyop_0559</name>
</gene>
<dbReference type="InterPro" id="IPR006472">
    <property type="entry name" value="Citrate_lyase_asu"/>
</dbReference>
<protein>
    <recommendedName>
        <fullName evidence="1">Citrate lyase alpha chain</fullName>
        <shortName evidence="1">Citrase alpha chain</shortName>
        <ecNumber evidence="1">2.8.3.10</ecNumber>
        <ecNumber evidence="1">4.1.3.6</ecNumber>
    </recommendedName>
    <alternativeName>
        <fullName evidence="1">Citrate (pro-3S)-lyase alpha chain</fullName>
    </alternativeName>
    <alternativeName>
        <fullName evidence="1">Citrate CoA-transferase subunit</fullName>
    </alternativeName>
</protein>
<dbReference type="OrthoDB" id="9767643at2"/>
<dbReference type="InterPro" id="IPR037171">
    <property type="entry name" value="NagB/RpiA_transferase-like"/>
</dbReference>
<proteinExistence type="predicted"/>
<keyword evidence="1 2" id="KW-0456">Lyase</keyword>
<dbReference type="eggNOG" id="COG3051">
    <property type="taxonomic scope" value="Bacteria"/>
</dbReference>
<keyword evidence="3" id="KW-1185">Reference proteome</keyword>
<dbReference type="SUPFAM" id="SSF100950">
    <property type="entry name" value="NagB/RpiA/CoA transferase-like"/>
    <property type="match status" value="2"/>
</dbReference>
<dbReference type="PANTHER" id="PTHR40596">
    <property type="entry name" value="CITRATE LYASE ALPHA CHAIN"/>
    <property type="match status" value="1"/>
</dbReference>
<dbReference type="PANTHER" id="PTHR40596:SF1">
    <property type="entry name" value="CITRATE LYASE ALPHA CHAIN"/>
    <property type="match status" value="1"/>
</dbReference>
<dbReference type="GO" id="GO:0005737">
    <property type="term" value="C:cytoplasm"/>
    <property type="evidence" value="ECO:0007669"/>
    <property type="project" value="UniProtKB-SubCell"/>
</dbReference>
<dbReference type="EC" id="2.8.3.10" evidence="1"/>
<dbReference type="GO" id="GO:0008814">
    <property type="term" value="F:citrate CoA-transferase activity"/>
    <property type="evidence" value="ECO:0007669"/>
    <property type="project" value="UniProtKB-UniRule"/>
</dbReference>
<name>E3H6D4_ILYPC</name>
<dbReference type="GO" id="GO:0008815">
    <property type="term" value="F:citrate (pro-3S)-lyase activity"/>
    <property type="evidence" value="ECO:0007669"/>
    <property type="project" value="UniProtKB-UniRule"/>
</dbReference>
<comment type="catalytic activity">
    <reaction evidence="1">
        <text>citrate = oxaloacetate + acetate</text>
        <dbReference type="Rhea" id="RHEA:10760"/>
        <dbReference type="ChEBI" id="CHEBI:16452"/>
        <dbReference type="ChEBI" id="CHEBI:16947"/>
        <dbReference type="ChEBI" id="CHEBI:30089"/>
        <dbReference type="EC" id="4.1.3.6"/>
    </reaction>
</comment>
<dbReference type="RefSeq" id="WP_013387017.1">
    <property type="nucleotide sequence ID" value="NC_014632.1"/>
</dbReference>
<dbReference type="KEGG" id="ipo:Ilyop_0559"/>
<keyword evidence="1" id="KW-0808">Transferase</keyword>
<dbReference type="EMBL" id="CP002281">
    <property type="protein sequence ID" value="ADO82347.1"/>
    <property type="molecule type" value="Genomic_DNA"/>
</dbReference>
<comment type="catalytic activity">
    <reaction evidence="1">
        <text>citrate + acetyl-CoA = (3S)-citryl-CoA + acetate</text>
        <dbReference type="Rhea" id="RHEA:19405"/>
        <dbReference type="ChEBI" id="CHEBI:16947"/>
        <dbReference type="ChEBI" id="CHEBI:30089"/>
        <dbReference type="ChEBI" id="CHEBI:57288"/>
        <dbReference type="ChEBI" id="CHEBI:57321"/>
        <dbReference type="EC" id="2.8.3.10"/>
    </reaction>
</comment>
<dbReference type="STRING" id="572544.Ilyop_0559"/>
<comment type="subcellular location">
    <subcellularLocation>
        <location evidence="1">Cytoplasm</location>
    </subcellularLocation>
</comment>
<dbReference type="GO" id="GO:0006084">
    <property type="term" value="P:acetyl-CoA metabolic process"/>
    <property type="evidence" value="ECO:0007669"/>
    <property type="project" value="UniProtKB-UniRule"/>
</dbReference>
<dbReference type="EC" id="4.1.3.6" evidence="1"/>
<keyword evidence="1" id="KW-0963">Cytoplasm</keyword>
<dbReference type="Proteomes" id="UP000006875">
    <property type="component" value="Chromosome"/>
</dbReference>
<accession>E3H6D4</accession>
<dbReference type="NCBIfam" id="TIGR01584">
    <property type="entry name" value="citF"/>
    <property type="match status" value="1"/>
</dbReference>
<sequence>MKNILGRDIPDYIEGYGEVRHYNGYLAGKGEKFKRAFKFKNILPGDDKLHRGLDTLMDKLPLKDGMVLSFHHHLRNGDYVLNMVMDEIAKRGYRDITIAASSIFPCHKDMVKHIENGVVTQIYAAYISGPVAEAISAGKLAKPAVMHTHGGRARIMESGDLNVDFAFIAAPTSDEYGNINGVDGKSACGALGYAHSDAQCADITIALTDNLVEYPNPRFEIDQTLIDYVVVVDAIGDPNGIVSGTTQITKNPIGLKIASLTSKFIKDSGYFKDGMSFQTGAGGISLAVAAEVREQMKKDEICGSFASGGITGYIVDMYKDGLFKSLFDVQCFDLEAIKSAKENPEHITMSASMYANSDNKGAVVNKLDVVILGATEMDANFNVNVTTTSDGKIMGGSGGHSDTSAGSKLSIIVSQLVNSRISVLKDKITTVTTPGETVDALVTEKGIAINPKRTDLIERFKDSNLPIKTIEELQQIAESMTGKPKDIEFGDKIVAVVEYRDGTVVDVIKDMKQ</sequence>
<dbReference type="AlphaFoldDB" id="E3H6D4"/>
<dbReference type="GO" id="GO:0009346">
    <property type="term" value="C:ATP-independent citrate lyase complex"/>
    <property type="evidence" value="ECO:0007669"/>
    <property type="project" value="UniProtKB-UniRule"/>
</dbReference>
<dbReference type="PIRSF" id="PIRSF009451">
    <property type="entry name" value="Citrt_lyas_alpha"/>
    <property type="match status" value="1"/>
</dbReference>
<reference evidence="2 3" key="1">
    <citation type="journal article" date="2010" name="Stand. Genomic Sci.">
        <title>Complete genome sequence of Ilyobacter polytropus type strain (CuHbu1).</title>
        <authorList>
            <person name="Sikorski J."/>
            <person name="Chertkov O."/>
            <person name="Lapidus A."/>
            <person name="Nolan M."/>
            <person name="Lucas S."/>
            <person name="Del Rio T.G."/>
            <person name="Tice H."/>
            <person name="Cheng J.F."/>
            <person name="Tapia R."/>
            <person name="Han C."/>
            <person name="Goodwin L."/>
            <person name="Pitluck S."/>
            <person name="Liolios K."/>
            <person name="Ivanova N."/>
            <person name="Mavromatis K."/>
            <person name="Mikhailova N."/>
            <person name="Pati A."/>
            <person name="Chen A."/>
            <person name="Palaniappan K."/>
            <person name="Land M."/>
            <person name="Hauser L."/>
            <person name="Chang Y.J."/>
            <person name="Jeffries C.D."/>
            <person name="Brambilla E."/>
            <person name="Yasawong M."/>
            <person name="Rohde M."/>
            <person name="Pukall R."/>
            <person name="Spring S."/>
            <person name="Goker M."/>
            <person name="Woyke T."/>
            <person name="Bristow J."/>
            <person name="Eisen J.A."/>
            <person name="Markowitz V."/>
            <person name="Hugenholtz P."/>
            <person name="Kyrpides N.C."/>
            <person name="Klenk H.P."/>
        </authorList>
    </citation>
    <scope>NUCLEOTIDE SEQUENCE [LARGE SCALE GENOMIC DNA]</scope>
    <source>
        <strain evidence="3">ATCC 51220 / DSM 2926 / LMG 16218 / CuHBu1</strain>
    </source>
</reference>
<dbReference type="Gene3D" id="3.40.1080.10">
    <property type="entry name" value="Glutaconate Coenzyme A-transferase"/>
    <property type="match status" value="2"/>
</dbReference>
<evidence type="ECO:0000313" key="3">
    <source>
        <dbReference type="Proteomes" id="UP000006875"/>
    </source>
</evidence>
<dbReference type="HOGENOM" id="CLU_046521_2_0_0"/>
<evidence type="ECO:0000256" key="1">
    <source>
        <dbReference type="PIRNR" id="PIRNR009451"/>
    </source>
</evidence>
<dbReference type="Pfam" id="PF04223">
    <property type="entry name" value="CitF"/>
    <property type="match status" value="1"/>
</dbReference>
<evidence type="ECO:0000313" key="2">
    <source>
        <dbReference type="EMBL" id="ADO82347.1"/>
    </source>
</evidence>
<organism evidence="2 3">
    <name type="scientific">Ilyobacter polytropus (strain ATCC 51220 / DSM 2926 / LMG 16218 / CuHBu1)</name>
    <dbReference type="NCBI Taxonomy" id="572544"/>
    <lineage>
        <taxon>Bacteria</taxon>
        <taxon>Fusobacteriati</taxon>
        <taxon>Fusobacteriota</taxon>
        <taxon>Fusobacteriia</taxon>
        <taxon>Fusobacteriales</taxon>
        <taxon>Fusobacteriaceae</taxon>
        <taxon>Ilyobacter</taxon>
    </lineage>
</organism>